<dbReference type="Proteomes" id="UP001181622">
    <property type="component" value="Unassembled WGS sequence"/>
</dbReference>
<name>A0ABU1DDF4_9HYPH</name>
<dbReference type="EMBL" id="JADBEO010000009">
    <property type="protein sequence ID" value="MDR4306136.1"/>
    <property type="molecule type" value="Genomic_DNA"/>
</dbReference>
<comment type="caution">
    <text evidence="1">The sequence shown here is derived from an EMBL/GenBank/DDBJ whole genome shotgun (WGS) entry which is preliminary data.</text>
</comment>
<reference evidence="1" key="1">
    <citation type="submission" date="2020-10" db="EMBL/GenBank/DDBJ databases">
        <authorList>
            <person name="Abbas A."/>
            <person name="Razzaq R."/>
            <person name="Waqas M."/>
            <person name="Abbas N."/>
            <person name="Nielsen T.K."/>
            <person name="Hansen L.H."/>
            <person name="Hussain S."/>
            <person name="Shahid M."/>
        </authorList>
    </citation>
    <scope>NUCLEOTIDE SEQUENCE</scope>
    <source>
        <strain evidence="1">S14</strain>
    </source>
</reference>
<sequence length="93" mass="10220">MLKRPGYSIDPEALATSALAFLAADPERLGRFLATSGLDPSNIRTASRNPNFLPSVLDHLMTDDRLLMAFAESENIRPETIAETRAAFSRGDR</sequence>
<proteinExistence type="predicted"/>
<dbReference type="Pfam" id="PF12096">
    <property type="entry name" value="DUF3572"/>
    <property type="match status" value="1"/>
</dbReference>
<dbReference type="InterPro" id="IPR021955">
    <property type="entry name" value="DUF3572"/>
</dbReference>
<evidence type="ECO:0000313" key="2">
    <source>
        <dbReference type="Proteomes" id="UP001181622"/>
    </source>
</evidence>
<gene>
    <name evidence="1" type="ORF">IHQ68_05835</name>
</gene>
<protein>
    <submittedName>
        <fullName evidence="1">DUF3572 domain-containing protein</fullName>
    </submittedName>
</protein>
<accession>A0ABU1DDF4</accession>
<keyword evidence="2" id="KW-1185">Reference proteome</keyword>
<evidence type="ECO:0000313" key="1">
    <source>
        <dbReference type="EMBL" id="MDR4306136.1"/>
    </source>
</evidence>
<dbReference type="RefSeq" id="WP_309389763.1">
    <property type="nucleotide sequence ID" value="NZ_JADBEO010000009.1"/>
</dbReference>
<organism evidence="1 2">
    <name type="scientific">Chelatococcus sambhunathii</name>
    <dbReference type="NCBI Taxonomy" id="363953"/>
    <lineage>
        <taxon>Bacteria</taxon>
        <taxon>Pseudomonadati</taxon>
        <taxon>Pseudomonadota</taxon>
        <taxon>Alphaproteobacteria</taxon>
        <taxon>Hyphomicrobiales</taxon>
        <taxon>Chelatococcaceae</taxon>
        <taxon>Chelatococcus</taxon>
    </lineage>
</organism>